<protein>
    <submittedName>
        <fullName evidence="1">Uncharacterized protein</fullName>
    </submittedName>
</protein>
<evidence type="ECO:0000313" key="1">
    <source>
        <dbReference type="EMBL" id="GBP66552.1"/>
    </source>
</evidence>
<keyword evidence="2" id="KW-1185">Reference proteome</keyword>
<evidence type="ECO:0000313" key="2">
    <source>
        <dbReference type="Proteomes" id="UP000299102"/>
    </source>
</evidence>
<organism evidence="1 2">
    <name type="scientific">Eumeta variegata</name>
    <name type="common">Bagworm moth</name>
    <name type="synonym">Eumeta japonica</name>
    <dbReference type="NCBI Taxonomy" id="151549"/>
    <lineage>
        <taxon>Eukaryota</taxon>
        <taxon>Metazoa</taxon>
        <taxon>Ecdysozoa</taxon>
        <taxon>Arthropoda</taxon>
        <taxon>Hexapoda</taxon>
        <taxon>Insecta</taxon>
        <taxon>Pterygota</taxon>
        <taxon>Neoptera</taxon>
        <taxon>Endopterygota</taxon>
        <taxon>Lepidoptera</taxon>
        <taxon>Glossata</taxon>
        <taxon>Ditrysia</taxon>
        <taxon>Tineoidea</taxon>
        <taxon>Psychidae</taxon>
        <taxon>Oiketicinae</taxon>
        <taxon>Eumeta</taxon>
    </lineage>
</organism>
<name>A0A4C1XU86_EUMVA</name>
<sequence>MIKILLYYKTHEWTIGKYCITRGAIGVARNTTCVPVHHETTVGSYVPLSDDKTFTTYFTIQLNTSDQMSRRLPPSSPARAGTP</sequence>
<reference evidence="1 2" key="1">
    <citation type="journal article" date="2019" name="Commun. Biol.">
        <title>The bagworm genome reveals a unique fibroin gene that provides high tensile strength.</title>
        <authorList>
            <person name="Kono N."/>
            <person name="Nakamura H."/>
            <person name="Ohtoshi R."/>
            <person name="Tomita M."/>
            <person name="Numata K."/>
            <person name="Arakawa K."/>
        </authorList>
    </citation>
    <scope>NUCLEOTIDE SEQUENCE [LARGE SCALE GENOMIC DNA]</scope>
</reference>
<proteinExistence type="predicted"/>
<dbReference type="EMBL" id="BGZK01000961">
    <property type="protein sequence ID" value="GBP66552.1"/>
    <property type="molecule type" value="Genomic_DNA"/>
</dbReference>
<gene>
    <name evidence="1" type="ORF">EVAR_44413_1</name>
</gene>
<dbReference type="Proteomes" id="UP000299102">
    <property type="component" value="Unassembled WGS sequence"/>
</dbReference>
<dbReference type="AlphaFoldDB" id="A0A4C1XU86"/>
<comment type="caution">
    <text evidence="1">The sequence shown here is derived from an EMBL/GenBank/DDBJ whole genome shotgun (WGS) entry which is preliminary data.</text>
</comment>
<accession>A0A4C1XU86</accession>